<gene>
    <name evidence="3" type="primary">LOC109387697</name>
</gene>
<name>A0A8B7S1W1_HIPAR</name>
<evidence type="ECO:0000256" key="1">
    <source>
        <dbReference type="SAM" id="MobiDB-lite"/>
    </source>
</evidence>
<reference evidence="3" key="1">
    <citation type="submission" date="2025-08" db="UniProtKB">
        <authorList>
            <consortium name="RefSeq"/>
        </authorList>
    </citation>
    <scope>IDENTIFICATION</scope>
    <source>
        <tissue evidence="3">Muscle</tissue>
    </source>
</reference>
<organism evidence="2 3">
    <name type="scientific">Hipposideros armiger</name>
    <name type="common">Great Himalayan leaf-nosed bat</name>
    <dbReference type="NCBI Taxonomy" id="186990"/>
    <lineage>
        <taxon>Eukaryota</taxon>
        <taxon>Metazoa</taxon>
        <taxon>Chordata</taxon>
        <taxon>Craniata</taxon>
        <taxon>Vertebrata</taxon>
        <taxon>Euteleostomi</taxon>
        <taxon>Mammalia</taxon>
        <taxon>Eutheria</taxon>
        <taxon>Laurasiatheria</taxon>
        <taxon>Chiroptera</taxon>
        <taxon>Yinpterochiroptera</taxon>
        <taxon>Rhinolophoidea</taxon>
        <taxon>Hipposideridae</taxon>
        <taxon>Hipposideros</taxon>
    </lineage>
</organism>
<dbReference type="Proteomes" id="UP000694851">
    <property type="component" value="Unplaced"/>
</dbReference>
<accession>A0A8B7S1W1</accession>
<dbReference type="RefSeq" id="XP_019507326.1">
    <property type="nucleotide sequence ID" value="XM_019651781.1"/>
</dbReference>
<keyword evidence="2" id="KW-1185">Reference proteome</keyword>
<feature type="region of interest" description="Disordered" evidence="1">
    <location>
        <begin position="68"/>
        <end position="112"/>
    </location>
</feature>
<dbReference type="OrthoDB" id="9807352at2759"/>
<sequence length="228" mass="25459">MLPSALCACGSGLTLPCAELSPGFPRESSSGSSAGKEREWWKGKLGFPLSLPTLAAAFSPLGGICSWQQQRRRQPRHPSHAPRRQGPRGWPGGRRDRGEPADGVPGPQSCAGNLPWKSLLLHPGHFKRRWRQTARGCRPDNKPPLFRRCSDLWRWQVSKKCPAGPSLQRYKPGYSLAESKRTDNKATNVHAFNFSQRFGIRRQVIISKFSSLLMEAISWKSFNSTTLI</sequence>
<proteinExistence type="predicted"/>
<dbReference type="AlphaFoldDB" id="A0A8B7S1W1"/>
<feature type="compositionally biased region" description="Basic residues" evidence="1">
    <location>
        <begin position="70"/>
        <end position="86"/>
    </location>
</feature>
<evidence type="ECO:0000313" key="2">
    <source>
        <dbReference type="Proteomes" id="UP000694851"/>
    </source>
</evidence>
<evidence type="ECO:0000313" key="3">
    <source>
        <dbReference type="RefSeq" id="XP_019507326.1"/>
    </source>
</evidence>
<protein>
    <submittedName>
        <fullName evidence="3">Uncharacterized protein LOC109387697</fullName>
    </submittedName>
</protein>
<dbReference type="GeneID" id="109387697"/>
<dbReference type="KEGG" id="hai:109387697"/>